<evidence type="ECO:0008006" key="4">
    <source>
        <dbReference type="Google" id="ProtNLM"/>
    </source>
</evidence>
<dbReference type="Gene3D" id="3.40.50.1110">
    <property type="entry name" value="SGNH hydrolase"/>
    <property type="match status" value="1"/>
</dbReference>
<dbReference type="CDD" id="cd01840">
    <property type="entry name" value="SGNH_hydrolase_yrhL_like"/>
    <property type="match status" value="1"/>
</dbReference>
<feature type="compositionally biased region" description="Basic and acidic residues" evidence="1">
    <location>
        <begin position="85"/>
        <end position="95"/>
    </location>
</feature>
<sequence length="266" mass="29172">MRRIRRKLRIAAAWIALVLSGVGTVGILAAPAKDRQSEKELEKVLEANRKLIETKLEKGSIPEQGENSEEQRTSESEESAAGTNRTEDGKKEDLAKNTAVDWNQVTAVGDSVMLGAAGAMLEEMPGCVIDAKESRQAYAAPELLKELNTEGKLKDTVILALGTNGAFEESEGQAILDYLGTDRTVYWVTVYGTNLSYAAKVNRVIESLAEKNENLKIIPWDQEVSKHPEWLYGDGIHVNADGQKGYAKLVREILSAPNVKNDGKNF</sequence>
<protein>
    <recommendedName>
        <fullName evidence="4">Acyltransferase</fullName>
    </recommendedName>
</protein>
<comment type="caution">
    <text evidence="2">The sequence shown here is derived from an EMBL/GenBank/DDBJ whole genome shotgun (WGS) entry which is preliminary data.</text>
</comment>
<proteinExistence type="predicted"/>
<dbReference type="EMBL" id="DVFT01000210">
    <property type="protein sequence ID" value="HIQ97737.1"/>
    <property type="molecule type" value="Genomic_DNA"/>
</dbReference>
<evidence type="ECO:0000313" key="2">
    <source>
        <dbReference type="EMBL" id="HIQ97737.1"/>
    </source>
</evidence>
<feature type="region of interest" description="Disordered" evidence="1">
    <location>
        <begin position="55"/>
        <end position="96"/>
    </location>
</feature>
<dbReference type="AlphaFoldDB" id="A0A9D0ZY63"/>
<gene>
    <name evidence="2" type="ORF">IAB26_14405</name>
</gene>
<dbReference type="InterPro" id="IPR036514">
    <property type="entry name" value="SGNH_hydro_sf"/>
</dbReference>
<reference evidence="2" key="1">
    <citation type="submission" date="2020-10" db="EMBL/GenBank/DDBJ databases">
        <authorList>
            <person name="Gilroy R."/>
        </authorList>
    </citation>
    <scope>NUCLEOTIDE SEQUENCE</scope>
    <source>
        <strain evidence="2">ChiSjej3B21-11622</strain>
    </source>
</reference>
<name>A0A9D0ZY63_9FIRM</name>
<accession>A0A9D0ZY63</accession>
<dbReference type="Proteomes" id="UP000886886">
    <property type="component" value="Unassembled WGS sequence"/>
</dbReference>
<evidence type="ECO:0000313" key="3">
    <source>
        <dbReference type="Proteomes" id="UP000886886"/>
    </source>
</evidence>
<dbReference type="SUPFAM" id="SSF52266">
    <property type="entry name" value="SGNH hydrolase"/>
    <property type="match status" value="1"/>
</dbReference>
<evidence type="ECO:0000256" key="1">
    <source>
        <dbReference type="SAM" id="MobiDB-lite"/>
    </source>
</evidence>
<organism evidence="2 3">
    <name type="scientific">Candidatus Limivivens merdigallinarum</name>
    <dbReference type="NCBI Taxonomy" id="2840859"/>
    <lineage>
        <taxon>Bacteria</taxon>
        <taxon>Bacillati</taxon>
        <taxon>Bacillota</taxon>
        <taxon>Clostridia</taxon>
        <taxon>Lachnospirales</taxon>
        <taxon>Lachnospiraceae</taxon>
        <taxon>Lachnospiraceae incertae sedis</taxon>
        <taxon>Candidatus Limivivens</taxon>
    </lineage>
</organism>
<reference evidence="2" key="2">
    <citation type="journal article" date="2021" name="PeerJ">
        <title>Extensive microbial diversity within the chicken gut microbiome revealed by metagenomics and culture.</title>
        <authorList>
            <person name="Gilroy R."/>
            <person name="Ravi A."/>
            <person name="Getino M."/>
            <person name="Pursley I."/>
            <person name="Horton D.L."/>
            <person name="Alikhan N.F."/>
            <person name="Baker D."/>
            <person name="Gharbi K."/>
            <person name="Hall N."/>
            <person name="Watson M."/>
            <person name="Adriaenssens E.M."/>
            <person name="Foster-Nyarko E."/>
            <person name="Jarju S."/>
            <person name="Secka A."/>
            <person name="Antonio M."/>
            <person name="Oren A."/>
            <person name="Chaudhuri R.R."/>
            <person name="La Ragione R."/>
            <person name="Hildebrand F."/>
            <person name="Pallen M.J."/>
        </authorList>
    </citation>
    <scope>NUCLEOTIDE SEQUENCE</scope>
    <source>
        <strain evidence="2">ChiSjej3B21-11622</strain>
    </source>
</reference>